<sequence>MPYTNNFQRFNNRWYWVSIRRYPGAEPEGSSNEHTIYVYNTDTYVKEDCILKEFKTSLRGKDVFYHGTTAESAKSIIEQGIDLTESTRHVDFSAGKGFYVTDDYEKACQWSKRKQRFHCRKPAVVVFKIDSNLRQNETHLLLKVDNDTNRKFWECIVSHFRHGKRSPVITRILEDVKYIEGPVAHNRRLGQQEIPTPKDSGKFQQLCVCNQGYARKFGSLENILCVIFIVD</sequence>
<evidence type="ECO:0000313" key="2">
    <source>
        <dbReference type="Proteomes" id="UP000678393"/>
    </source>
</evidence>
<keyword evidence="2" id="KW-1185">Reference proteome</keyword>
<dbReference type="EMBL" id="CAJHNH020003868">
    <property type="protein sequence ID" value="CAG5130148.1"/>
    <property type="molecule type" value="Genomic_DNA"/>
</dbReference>
<gene>
    <name evidence="1" type="ORF">CUNI_LOCUS15706</name>
</gene>
<comment type="caution">
    <text evidence="1">The sequence shown here is derived from an EMBL/GenBank/DDBJ whole genome shotgun (WGS) entry which is preliminary data.</text>
</comment>
<name>A0A8S3ZQJ3_9EUPU</name>
<organism evidence="1 2">
    <name type="scientific">Candidula unifasciata</name>
    <dbReference type="NCBI Taxonomy" id="100452"/>
    <lineage>
        <taxon>Eukaryota</taxon>
        <taxon>Metazoa</taxon>
        <taxon>Spiralia</taxon>
        <taxon>Lophotrochozoa</taxon>
        <taxon>Mollusca</taxon>
        <taxon>Gastropoda</taxon>
        <taxon>Heterobranchia</taxon>
        <taxon>Euthyneura</taxon>
        <taxon>Panpulmonata</taxon>
        <taxon>Eupulmonata</taxon>
        <taxon>Stylommatophora</taxon>
        <taxon>Helicina</taxon>
        <taxon>Helicoidea</taxon>
        <taxon>Geomitridae</taxon>
        <taxon>Candidula</taxon>
    </lineage>
</organism>
<reference evidence="1" key="1">
    <citation type="submission" date="2021-04" db="EMBL/GenBank/DDBJ databases">
        <authorList>
            <consortium name="Molecular Ecology Group"/>
        </authorList>
    </citation>
    <scope>NUCLEOTIDE SEQUENCE</scope>
</reference>
<protein>
    <recommendedName>
        <fullName evidence="3">PARP</fullName>
    </recommendedName>
</protein>
<proteinExistence type="predicted"/>
<dbReference type="Gene3D" id="3.90.175.10">
    <property type="entry name" value="Diphtheria Toxin, domain 1"/>
    <property type="match status" value="1"/>
</dbReference>
<accession>A0A8S3ZQJ3</accession>
<evidence type="ECO:0000313" key="1">
    <source>
        <dbReference type="EMBL" id="CAG5130148.1"/>
    </source>
</evidence>
<dbReference type="SUPFAM" id="SSF56399">
    <property type="entry name" value="ADP-ribosylation"/>
    <property type="match status" value="1"/>
</dbReference>
<evidence type="ECO:0008006" key="3">
    <source>
        <dbReference type="Google" id="ProtNLM"/>
    </source>
</evidence>
<dbReference type="Pfam" id="PF13151">
    <property type="entry name" value="DUF3990"/>
    <property type="match status" value="1"/>
</dbReference>
<dbReference type="Proteomes" id="UP000678393">
    <property type="component" value="Unassembled WGS sequence"/>
</dbReference>
<dbReference type="OrthoDB" id="5947100at2759"/>
<dbReference type="InterPro" id="IPR025051">
    <property type="entry name" value="DUF3990"/>
</dbReference>
<dbReference type="AlphaFoldDB" id="A0A8S3ZQJ3"/>